<protein>
    <submittedName>
        <fullName evidence="3">PAS domain S-box-containing protein</fullName>
    </submittedName>
</protein>
<gene>
    <name evidence="3" type="ORF">DFR70_108343</name>
</gene>
<dbReference type="SUPFAM" id="SSF55785">
    <property type="entry name" value="PYP-like sensor domain (PAS domain)"/>
    <property type="match status" value="1"/>
</dbReference>
<dbReference type="GO" id="GO:0003723">
    <property type="term" value="F:RNA binding"/>
    <property type="evidence" value="ECO:0007669"/>
    <property type="project" value="InterPro"/>
</dbReference>
<keyword evidence="4" id="KW-1185">Reference proteome</keyword>
<dbReference type="SMART" id="SM01012">
    <property type="entry name" value="ANTAR"/>
    <property type="match status" value="1"/>
</dbReference>
<dbReference type="Pfam" id="PF08447">
    <property type="entry name" value="PAS_3"/>
    <property type="match status" value="1"/>
</dbReference>
<dbReference type="Gene3D" id="3.30.450.20">
    <property type="entry name" value="PAS domain"/>
    <property type="match status" value="1"/>
</dbReference>
<dbReference type="EMBL" id="QJKF01000008">
    <property type="protein sequence ID" value="PXX61785.1"/>
    <property type="molecule type" value="Genomic_DNA"/>
</dbReference>
<evidence type="ECO:0000313" key="4">
    <source>
        <dbReference type="Proteomes" id="UP000247569"/>
    </source>
</evidence>
<dbReference type="PROSITE" id="PS50921">
    <property type="entry name" value="ANTAR"/>
    <property type="match status" value="1"/>
</dbReference>
<reference evidence="3 4" key="1">
    <citation type="submission" date="2018-05" db="EMBL/GenBank/DDBJ databases">
        <title>Genomic Encyclopedia of Type Strains, Phase IV (KMG-IV): sequencing the most valuable type-strain genomes for metagenomic binning, comparative biology and taxonomic classification.</title>
        <authorList>
            <person name="Goeker M."/>
        </authorList>
    </citation>
    <scope>NUCLEOTIDE SEQUENCE [LARGE SCALE GENOMIC DNA]</scope>
    <source>
        <strain evidence="3 4">DSM 44704</strain>
    </source>
</reference>
<evidence type="ECO:0000259" key="2">
    <source>
        <dbReference type="PROSITE" id="PS50921"/>
    </source>
</evidence>
<feature type="domain" description="PAS" evidence="1">
    <location>
        <begin position="37"/>
        <end position="82"/>
    </location>
</feature>
<dbReference type="SUPFAM" id="SSF52172">
    <property type="entry name" value="CheY-like"/>
    <property type="match status" value="1"/>
</dbReference>
<dbReference type="InterPro" id="IPR035965">
    <property type="entry name" value="PAS-like_dom_sf"/>
</dbReference>
<name>A0A318K282_9NOCA</name>
<dbReference type="InterPro" id="IPR005561">
    <property type="entry name" value="ANTAR"/>
</dbReference>
<dbReference type="InterPro" id="IPR036388">
    <property type="entry name" value="WH-like_DNA-bd_sf"/>
</dbReference>
<dbReference type="Pfam" id="PF03861">
    <property type="entry name" value="ANTAR"/>
    <property type="match status" value="1"/>
</dbReference>
<dbReference type="PROSITE" id="PS50112">
    <property type="entry name" value="PAS"/>
    <property type="match status" value="1"/>
</dbReference>
<dbReference type="Gene3D" id="1.10.10.10">
    <property type="entry name" value="Winged helix-like DNA-binding domain superfamily/Winged helix DNA-binding domain"/>
    <property type="match status" value="1"/>
</dbReference>
<evidence type="ECO:0000313" key="3">
    <source>
        <dbReference type="EMBL" id="PXX61785.1"/>
    </source>
</evidence>
<dbReference type="AlphaFoldDB" id="A0A318K282"/>
<comment type="caution">
    <text evidence="3">The sequence shown here is derived from an EMBL/GenBank/DDBJ whole genome shotgun (WGS) entry which is preliminary data.</text>
</comment>
<evidence type="ECO:0000259" key="1">
    <source>
        <dbReference type="PROSITE" id="PS50112"/>
    </source>
</evidence>
<dbReference type="Proteomes" id="UP000247569">
    <property type="component" value="Unassembled WGS sequence"/>
</dbReference>
<accession>A0A318K282</accession>
<dbReference type="InterPro" id="IPR011006">
    <property type="entry name" value="CheY-like_superfamily"/>
</dbReference>
<organism evidence="3 4">
    <name type="scientific">Nocardia tenerifensis</name>
    <dbReference type="NCBI Taxonomy" id="228006"/>
    <lineage>
        <taxon>Bacteria</taxon>
        <taxon>Bacillati</taxon>
        <taxon>Actinomycetota</taxon>
        <taxon>Actinomycetes</taxon>
        <taxon>Mycobacteriales</taxon>
        <taxon>Nocardiaceae</taxon>
        <taxon>Nocardia</taxon>
    </lineage>
</organism>
<sequence>MEESRDPTGQAQHHLAGAGGPGFGSFRFWFATQRWEWSPEVYRMHGYAPGEVEPTTELILAHKHPDDRDQVTEQITRSVSEGRPFSSRHRFLDTQGNTHHVIVVSDRILDATDAVVGTAGYYVALDETLASAEREALDAVLPEVVESRAVIEQAKGVLMRMYSINAEQAFKVLSWRSQETNVKLRDLAEALIGALPQVPPAQPSTVTAFDHVLLTIHERIHSSSD</sequence>
<proteinExistence type="predicted"/>
<dbReference type="InterPro" id="IPR013655">
    <property type="entry name" value="PAS_fold_3"/>
</dbReference>
<dbReference type="RefSeq" id="WP_040742851.1">
    <property type="nucleotide sequence ID" value="NZ_QJKF01000008.1"/>
</dbReference>
<dbReference type="InterPro" id="IPR000014">
    <property type="entry name" value="PAS"/>
</dbReference>
<dbReference type="CDD" id="cd00130">
    <property type="entry name" value="PAS"/>
    <property type="match status" value="1"/>
</dbReference>
<feature type="domain" description="ANTAR" evidence="2">
    <location>
        <begin position="131"/>
        <end position="192"/>
    </location>
</feature>